<keyword evidence="6" id="KW-0540">Nuclease</keyword>
<dbReference type="KEGG" id="wjo:FOL01_0817"/>
<dbReference type="Proteomes" id="UP000185473">
    <property type="component" value="Chromosome"/>
</dbReference>
<dbReference type="InterPro" id="IPR038729">
    <property type="entry name" value="Rad50/SbcC_AAA"/>
</dbReference>
<gene>
    <name evidence="6" type="ORF">FOL01_0817</name>
</gene>
<evidence type="ECO:0000256" key="1">
    <source>
        <dbReference type="ARBA" id="ARBA00006930"/>
    </source>
</evidence>
<comment type="similarity">
    <text evidence="1">Belongs to the SMC family. SbcC subfamily.</text>
</comment>
<dbReference type="Pfam" id="PF13558">
    <property type="entry name" value="SbcC_Walker_B"/>
    <property type="match status" value="1"/>
</dbReference>
<organism evidence="6 7">
    <name type="scientific">Weissella jogaejeotgali</name>
    <dbReference type="NCBI Taxonomy" id="1631871"/>
    <lineage>
        <taxon>Bacteria</taxon>
        <taxon>Bacillati</taxon>
        <taxon>Bacillota</taxon>
        <taxon>Bacilli</taxon>
        <taxon>Lactobacillales</taxon>
        <taxon>Lactobacillaceae</taxon>
        <taxon>Weissella</taxon>
    </lineage>
</organism>
<dbReference type="STRING" id="1631871.FOL01_0817"/>
<dbReference type="RefSeq" id="WP_075269511.1">
    <property type="nucleotide sequence ID" value="NZ_CP014332.1"/>
</dbReference>
<dbReference type="OrthoDB" id="9795626at2"/>
<dbReference type="PANTHER" id="PTHR32114">
    <property type="entry name" value="ABC TRANSPORTER ABCH.3"/>
    <property type="match status" value="1"/>
</dbReference>
<evidence type="ECO:0000256" key="3">
    <source>
        <dbReference type="ARBA" id="ARBA00013368"/>
    </source>
</evidence>
<dbReference type="Pfam" id="PF13476">
    <property type="entry name" value="AAA_23"/>
    <property type="match status" value="1"/>
</dbReference>
<name>A0A1L6RAW7_9LACO</name>
<evidence type="ECO:0000313" key="6">
    <source>
        <dbReference type="EMBL" id="APS41676.1"/>
    </source>
</evidence>
<keyword evidence="4" id="KW-0175">Coiled coil</keyword>
<dbReference type="Gene3D" id="1.10.287.1490">
    <property type="match status" value="1"/>
</dbReference>
<keyword evidence="6" id="KW-0378">Hydrolase</keyword>
<dbReference type="InterPro" id="IPR027417">
    <property type="entry name" value="P-loop_NTPase"/>
</dbReference>
<evidence type="ECO:0000259" key="5">
    <source>
        <dbReference type="Pfam" id="PF13476"/>
    </source>
</evidence>
<dbReference type="AlphaFoldDB" id="A0A1L6RAW7"/>
<evidence type="ECO:0000256" key="2">
    <source>
        <dbReference type="ARBA" id="ARBA00011322"/>
    </source>
</evidence>
<sequence length="1068" mass="121718">MRPIKLQLNNFGPYDHATIDFSNFTESKLFLITGDTGAGKTTIFDGMTYALFGEGTGERRPEDMRSEFADTNSETKVVFWFEHNGRFYEIKRTPTQSLKKKRGAKSDFDLTEHKATVSLMEVDDVLATPIAALGDKATVVNDHVKELLHLNAEQFRKIILLPQDKFREFLSAQSDDKKVILRQLFGTAIFDQFTDKLKQQQKTSDSQLEQLAFQRDDKLKQIDWQQDDIDTIAPTAAEKLTLLSQMNQAMRIDLTEQENDLTKAREELKVLQQRQQEGQRVENLYTQLTQKNQLLQEKYTQKPVIEKKKTWWQTLRWAESQREIVDKQQRLTKQLADESDSKQQVTTASNQLKHSQTVLVDQQTTLYKQKESIANKRIVLQQIQNDLLPKSRQLTKAQDKQAQVIAKIASAEQTNQKLNDQLQVTENELTDKQKKLADKQQIIVNEISLTKLTSQIQNMAERVSDYESRQSALELAELQAAKLAEQVTKSKEHQSLQLQKLKEQESLRRDILIQQLKQELKVGEPCLICGQIYQGQQHEHNQAATTTYADLKTAIQAVEKTERSVRDAAADLSKVTTAYETKLADIKSEKEWLDSRQSEINQTYEQIKADWESVFASFNEAFSELPTIFDKVQVNKKAQLALVFMRDTKKQVTSLEKEVVNKQQQLQAAKEDLVENKQILVSQQQNKQELTDEITQLTASTGQLLSVTEYEQKVQQLQHEIKKYEETDNELREQLLRNENSQQEKQQQLASIQQKLAQIQADLTQEQQRLATVISEGPVADQAGFDELMGRLDQDPDEINQLHDAVMAYQTSIKSLTAEVDDLKKQIGNKTLPDLEKLQMLVNEQQASVEQQVADYTAKEAQLTQQVQIEYSVQTLQEQWAAQQSAGRDLFTLKEAVDGNNDKRLRLETFILRRFLYDVLEYANAHYIGVLSAGRYQFILSNRQAGRANQNGLDIDIYDQDGGKIRATSTLSGGESFIAALSIALSMAEIVQHRAGGAKIDALFIDEGFGSLDEQTLSQAMEALSMVEQSGRLVGIISHVSSMKQQIPQQLSVKKLGNGRSKLTLHIL</sequence>
<accession>A0A1L6RAW7</accession>
<keyword evidence="6" id="KW-0269">Exonuclease</keyword>
<proteinExistence type="inferred from homology"/>
<comment type="subunit">
    <text evidence="2">Heterodimer of SbcC and SbcD.</text>
</comment>
<dbReference type="GO" id="GO:0004527">
    <property type="term" value="F:exonuclease activity"/>
    <property type="evidence" value="ECO:0007669"/>
    <property type="project" value="UniProtKB-KW"/>
</dbReference>
<feature type="coiled-coil region" evidence="4">
    <location>
        <begin position="247"/>
        <end position="298"/>
    </location>
</feature>
<protein>
    <recommendedName>
        <fullName evidence="3">Nuclease SbcCD subunit C</fullName>
    </recommendedName>
</protein>
<reference evidence="6 7" key="1">
    <citation type="submission" date="2016-02" db="EMBL/GenBank/DDBJ databases">
        <title>Complete Genome Sequence of Weissella jogaejeotgali FOL01.</title>
        <authorList>
            <person name="Lee J.-H."/>
            <person name="Ku H.-J."/>
        </authorList>
    </citation>
    <scope>NUCLEOTIDE SEQUENCE [LARGE SCALE GENOMIC DNA]</scope>
    <source>
        <strain evidence="6 7">FOL01</strain>
    </source>
</reference>
<feature type="domain" description="Rad50/SbcC-type AAA" evidence="5">
    <location>
        <begin position="5"/>
        <end position="231"/>
    </location>
</feature>
<dbReference type="PANTHER" id="PTHR32114:SF2">
    <property type="entry name" value="ABC TRANSPORTER ABCH.3"/>
    <property type="match status" value="1"/>
</dbReference>
<keyword evidence="7" id="KW-1185">Reference proteome</keyword>
<evidence type="ECO:0000313" key="7">
    <source>
        <dbReference type="Proteomes" id="UP000185473"/>
    </source>
</evidence>
<dbReference type="SUPFAM" id="SSF52540">
    <property type="entry name" value="P-loop containing nucleoside triphosphate hydrolases"/>
    <property type="match status" value="1"/>
</dbReference>
<evidence type="ECO:0000256" key="4">
    <source>
        <dbReference type="SAM" id="Coils"/>
    </source>
</evidence>
<feature type="coiled-coil region" evidence="4">
    <location>
        <begin position="394"/>
        <end position="504"/>
    </location>
</feature>
<dbReference type="EMBL" id="CP014332">
    <property type="protein sequence ID" value="APS41676.1"/>
    <property type="molecule type" value="Genomic_DNA"/>
</dbReference>
<feature type="coiled-coil region" evidence="4">
    <location>
        <begin position="645"/>
        <end position="776"/>
    </location>
</feature>
<dbReference type="Gene3D" id="3.40.50.300">
    <property type="entry name" value="P-loop containing nucleotide triphosphate hydrolases"/>
    <property type="match status" value="2"/>
</dbReference>